<dbReference type="InterPro" id="IPR059242">
    <property type="entry name" value="mS23_dom"/>
</dbReference>
<comment type="similarity">
    <text evidence="2">Belongs to the mitochondrion-specific ribosomal protein mS23 family.</text>
</comment>
<comment type="subcellular location">
    <subcellularLocation>
        <location evidence="1">Mitochondrion</location>
    </subcellularLocation>
</comment>
<dbReference type="Proteomes" id="UP001075354">
    <property type="component" value="Chromosome 15"/>
</dbReference>
<dbReference type="GO" id="GO:0006412">
    <property type="term" value="P:translation"/>
    <property type="evidence" value="ECO:0007669"/>
    <property type="project" value="InterPro"/>
</dbReference>
<dbReference type="GO" id="GO:0005739">
    <property type="term" value="C:mitochondrion"/>
    <property type="evidence" value="ECO:0007669"/>
    <property type="project" value="InterPro"/>
</dbReference>
<gene>
    <name evidence="9" type="ORF">ONE63_004267</name>
</gene>
<evidence type="ECO:0000256" key="7">
    <source>
        <dbReference type="SAM" id="MobiDB-lite"/>
    </source>
</evidence>
<evidence type="ECO:0000313" key="10">
    <source>
        <dbReference type="Proteomes" id="UP001075354"/>
    </source>
</evidence>
<feature type="domain" description="Small ribosomal subunit protein mS23 conserved" evidence="8">
    <location>
        <begin position="31"/>
        <end position="141"/>
    </location>
</feature>
<keyword evidence="3" id="KW-0689">Ribosomal protein</keyword>
<dbReference type="PANTHER" id="PTHR15925:SF2">
    <property type="entry name" value="SMALL RIBOSOMAL SUBUNIT PROTEIN MS23"/>
    <property type="match status" value="1"/>
</dbReference>
<dbReference type="AlphaFoldDB" id="A0AAV7X5U6"/>
<dbReference type="Pfam" id="PF10484">
    <property type="entry name" value="MRP-S23"/>
    <property type="match status" value="1"/>
</dbReference>
<dbReference type="PANTHER" id="PTHR15925">
    <property type="entry name" value="MITOCHONDRIAL RIBOSOMAL PROTEIN S23"/>
    <property type="match status" value="1"/>
</dbReference>
<evidence type="ECO:0000256" key="5">
    <source>
        <dbReference type="ARBA" id="ARBA00023274"/>
    </source>
</evidence>
<dbReference type="EMBL" id="JAPTSV010000015">
    <property type="protein sequence ID" value="KAJ1520037.1"/>
    <property type="molecule type" value="Genomic_DNA"/>
</dbReference>
<evidence type="ECO:0000256" key="1">
    <source>
        <dbReference type="ARBA" id="ARBA00004173"/>
    </source>
</evidence>
<dbReference type="InterPro" id="IPR019520">
    <property type="entry name" value="Ribosomal_mS23_met"/>
</dbReference>
<comment type="caution">
    <text evidence="9">The sequence shown here is derived from an EMBL/GenBank/DDBJ whole genome shotgun (WGS) entry which is preliminary data.</text>
</comment>
<evidence type="ECO:0000256" key="2">
    <source>
        <dbReference type="ARBA" id="ARBA00009864"/>
    </source>
</evidence>
<reference evidence="9" key="1">
    <citation type="submission" date="2022-12" db="EMBL/GenBank/DDBJ databases">
        <title>Chromosome-level genome assembly of the bean flower thrips Megalurothrips usitatus.</title>
        <authorList>
            <person name="Ma L."/>
            <person name="Liu Q."/>
            <person name="Li H."/>
            <person name="Cai W."/>
        </authorList>
    </citation>
    <scope>NUCLEOTIDE SEQUENCE</scope>
    <source>
        <strain evidence="9">Cailab_2022a</strain>
    </source>
</reference>
<evidence type="ECO:0000259" key="8">
    <source>
        <dbReference type="Pfam" id="PF10484"/>
    </source>
</evidence>
<feature type="region of interest" description="Disordered" evidence="7">
    <location>
        <begin position="139"/>
        <end position="158"/>
    </location>
</feature>
<evidence type="ECO:0000256" key="3">
    <source>
        <dbReference type="ARBA" id="ARBA00022980"/>
    </source>
</evidence>
<organism evidence="9 10">
    <name type="scientific">Megalurothrips usitatus</name>
    <name type="common">bean blossom thrips</name>
    <dbReference type="NCBI Taxonomy" id="439358"/>
    <lineage>
        <taxon>Eukaryota</taxon>
        <taxon>Metazoa</taxon>
        <taxon>Ecdysozoa</taxon>
        <taxon>Arthropoda</taxon>
        <taxon>Hexapoda</taxon>
        <taxon>Insecta</taxon>
        <taxon>Pterygota</taxon>
        <taxon>Neoptera</taxon>
        <taxon>Paraneoptera</taxon>
        <taxon>Thysanoptera</taxon>
        <taxon>Terebrantia</taxon>
        <taxon>Thripoidea</taxon>
        <taxon>Thripidae</taxon>
        <taxon>Megalurothrips</taxon>
    </lineage>
</organism>
<keyword evidence="10" id="KW-1185">Reference proteome</keyword>
<name>A0AAV7X5U6_9NEOP</name>
<evidence type="ECO:0000256" key="4">
    <source>
        <dbReference type="ARBA" id="ARBA00023128"/>
    </source>
</evidence>
<evidence type="ECO:0000313" key="9">
    <source>
        <dbReference type="EMBL" id="KAJ1520037.1"/>
    </source>
</evidence>
<dbReference type="GO" id="GO:0005840">
    <property type="term" value="C:ribosome"/>
    <property type="evidence" value="ECO:0007669"/>
    <property type="project" value="InterPro"/>
</dbReference>
<dbReference type="InterPro" id="IPR023611">
    <property type="entry name" value="mS23_dom_met"/>
</dbReference>
<proteinExistence type="inferred from homology"/>
<keyword evidence="4" id="KW-0496">Mitochondrion</keyword>
<keyword evidence="5" id="KW-0687">Ribonucleoprotein</keyword>
<sequence>MSVIRNNALVRRIRKHISDGYERKPDVPTPGTRFHKLGTIFSRTTGLIKSGALPAEEIPRWYSVFKAFPPKYEPRFNRPPLDVVVKEIYYPEDKLRAKIKRWETFDLKSTKTSQSEKLVAKYLEMRKSRDDDDKLIEELLQSQSGDRNSQSSPGVVKT</sequence>
<accession>A0AAV7X5U6</accession>
<protein>
    <recommendedName>
        <fullName evidence="6">Small ribosomal subunit protein mS23</fullName>
    </recommendedName>
</protein>
<evidence type="ECO:0000256" key="6">
    <source>
        <dbReference type="ARBA" id="ARBA00035137"/>
    </source>
</evidence>
<feature type="compositionally biased region" description="Polar residues" evidence="7">
    <location>
        <begin position="140"/>
        <end position="158"/>
    </location>
</feature>
<dbReference type="CDD" id="cd23701">
    <property type="entry name" value="At1g26750"/>
    <property type="match status" value="1"/>
</dbReference>
<dbReference type="GO" id="GO:0003735">
    <property type="term" value="F:structural constituent of ribosome"/>
    <property type="evidence" value="ECO:0007669"/>
    <property type="project" value="InterPro"/>
</dbReference>